<evidence type="ECO:0000256" key="3">
    <source>
        <dbReference type="ARBA" id="ARBA00012296"/>
    </source>
</evidence>
<evidence type="ECO:0000256" key="10">
    <source>
        <dbReference type="ARBA" id="ARBA00023098"/>
    </source>
</evidence>
<dbReference type="Proteomes" id="UP000054815">
    <property type="component" value="Unassembled WGS sequence"/>
</dbReference>
<comment type="caution">
    <text evidence="18">The sequence shown here is derived from an EMBL/GenBank/DDBJ whole genome shotgun (WGS) entry which is preliminary data.</text>
</comment>
<evidence type="ECO:0000256" key="4">
    <source>
        <dbReference type="ARBA" id="ARBA00019335"/>
    </source>
</evidence>
<dbReference type="GO" id="GO:0005524">
    <property type="term" value="F:ATP binding"/>
    <property type="evidence" value="ECO:0007669"/>
    <property type="project" value="UniProtKB-KW"/>
</dbReference>
<dbReference type="SUPFAM" id="SSF55060">
    <property type="entry name" value="GHMP Kinase, C-terminal domain"/>
    <property type="match status" value="1"/>
</dbReference>
<evidence type="ECO:0000313" key="18">
    <source>
        <dbReference type="EMBL" id="KRX89926.1"/>
    </source>
</evidence>
<evidence type="ECO:0000256" key="8">
    <source>
        <dbReference type="ARBA" id="ARBA00022955"/>
    </source>
</evidence>
<dbReference type="InterPro" id="IPR020568">
    <property type="entry name" value="Ribosomal_Su5_D2-typ_SF"/>
</dbReference>
<dbReference type="GO" id="GO:0006695">
    <property type="term" value="P:cholesterol biosynthetic process"/>
    <property type="evidence" value="ECO:0007669"/>
    <property type="project" value="UniProtKB-UniPathway"/>
</dbReference>
<dbReference type="SUPFAM" id="SSF54211">
    <property type="entry name" value="Ribosomal protein S5 domain 2-like"/>
    <property type="match status" value="1"/>
</dbReference>
<evidence type="ECO:0000256" key="13">
    <source>
        <dbReference type="ARBA" id="ARBA00023239"/>
    </source>
</evidence>
<accession>A0A0V0XPJ7</accession>
<keyword evidence="12 15" id="KW-0753">Steroid metabolism</keyword>
<dbReference type="PIRSF" id="PIRSF015950">
    <property type="entry name" value="Mev_P_decrbx"/>
    <property type="match status" value="1"/>
</dbReference>
<evidence type="ECO:0000256" key="7">
    <source>
        <dbReference type="ARBA" id="ARBA00022840"/>
    </source>
</evidence>
<dbReference type="Pfam" id="PF18376">
    <property type="entry name" value="MDD_C"/>
    <property type="match status" value="1"/>
</dbReference>
<comment type="pathway">
    <text evidence="15">Steroid biosynthesis; cholesterol biosynthesis.</text>
</comment>
<keyword evidence="10 15" id="KW-0443">Lipid metabolism</keyword>
<dbReference type="InterPro" id="IPR014721">
    <property type="entry name" value="Ribsml_uS5_D2-typ_fold_subgr"/>
</dbReference>
<keyword evidence="13 15" id="KW-0456">Lyase</keyword>
<dbReference type="AlphaFoldDB" id="A0A0V0XPJ7"/>
<sequence>LSSNDRQLVSFSHQFKYRKHQDQLGMSLSHGHSVHVRAPVNLALVKYWGKKDEGEMLPLNDSLSMNINELFVDTRVTISDGTSDRVVINGKDVEGDQFSSFKRCFDEARRIGGIKHCFVVQSESLFPVSAGLASSSAGFAAIAFAIGKMLNWDVGTMSHVARLGSGSACRGVYPGFVHWMAELTSSSDRQNKCEVVALPEHWPELTVVVLIGSEEAKQWSSRDGMRRSVATSGLLQYRAECCVPERIEHVRQAILARDFAGLAVEVMRDSCQLHAICLDTYPPLLYLTEFSRQAILMVHSYNDACGRPKVAYSFDAGSNCFLLCLESEVEQLLAYVCHYFCDTDTMPVICGWTQELKTDLSYGEFNQIQRLPGAVRIVVVSKVGSPPTVLH</sequence>
<evidence type="ECO:0000256" key="15">
    <source>
        <dbReference type="RuleBase" id="RU363086"/>
    </source>
</evidence>
<keyword evidence="15" id="KW-0152">Cholesterol biosynthesis</keyword>
<keyword evidence="7 15" id="KW-0067">ATP-binding</keyword>
<dbReference type="NCBIfam" id="TIGR01240">
    <property type="entry name" value="mevDPdecarb"/>
    <property type="match status" value="1"/>
</dbReference>
<evidence type="ECO:0000256" key="9">
    <source>
        <dbReference type="ARBA" id="ARBA00023011"/>
    </source>
</evidence>
<dbReference type="InterPro" id="IPR005935">
    <property type="entry name" value="Mev_decarb"/>
</dbReference>
<feature type="domain" description="Diphosphomevalonate decarboxylase-like N-terminal" evidence="17">
    <location>
        <begin position="38"/>
        <end position="184"/>
    </location>
</feature>
<evidence type="ECO:0000259" key="17">
    <source>
        <dbReference type="Pfam" id="PF22700"/>
    </source>
</evidence>
<dbReference type="GO" id="GO:0019287">
    <property type="term" value="P:isopentenyl diphosphate biosynthetic process, mevalonate pathway"/>
    <property type="evidence" value="ECO:0007669"/>
    <property type="project" value="UniProtKB-UniRule"/>
</dbReference>
<evidence type="ECO:0000256" key="1">
    <source>
        <dbReference type="ARBA" id="ARBA00003812"/>
    </source>
</evidence>
<dbReference type="InterPro" id="IPR041431">
    <property type="entry name" value="Mvd1_C"/>
</dbReference>
<keyword evidence="11 15" id="KW-1207">Sterol metabolism</keyword>
<dbReference type="PANTHER" id="PTHR10977:SF3">
    <property type="entry name" value="DIPHOSPHOMEVALONATE DECARBOXYLASE"/>
    <property type="match status" value="1"/>
</dbReference>
<keyword evidence="15" id="KW-0153">Cholesterol metabolism</keyword>
<dbReference type="InterPro" id="IPR053859">
    <property type="entry name" value="MVD-like_N"/>
</dbReference>
<evidence type="ECO:0000256" key="11">
    <source>
        <dbReference type="ARBA" id="ARBA00023166"/>
    </source>
</evidence>
<dbReference type="InterPro" id="IPR029765">
    <property type="entry name" value="Mev_diP_decarb"/>
</dbReference>
<dbReference type="InterPro" id="IPR036554">
    <property type="entry name" value="GHMP_kinase_C_sf"/>
</dbReference>
<organism evidence="18 19">
    <name type="scientific">Trichinella pseudospiralis</name>
    <name type="common">Parasitic roundworm</name>
    <dbReference type="NCBI Taxonomy" id="6337"/>
    <lineage>
        <taxon>Eukaryota</taxon>
        <taxon>Metazoa</taxon>
        <taxon>Ecdysozoa</taxon>
        <taxon>Nematoda</taxon>
        <taxon>Enoplea</taxon>
        <taxon>Dorylaimia</taxon>
        <taxon>Trichinellida</taxon>
        <taxon>Trichinellidae</taxon>
        <taxon>Trichinella</taxon>
    </lineage>
</organism>
<dbReference type="Pfam" id="PF22700">
    <property type="entry name" value="MVD-like_N"/>
    <property type="match status" value="1"/>
</dbReference>
<dbReference type="EC" id="4.1.1.33" evidence="3 15"/>
<keyword evidence="8 15" id="KW-0752">Steroid biosynthesis</keyword>
<dbReference type="GO" id="GO:0005829">
    <property type="term" value="C:cytosol"/>
    <property type="evidence" value="ECO:0007669"/>
    <property type="project" value="InterPro"/>
</dbReference>
<dbReference type="PANTHER" id="PTHR10977">
    <property type="entry name" value="DIPHOSPHOMEVALONATE DECARBOXYLASE"/>
    <property type="match status" value="1"/>
</dbReference>
<evidence type="ECO:0000256" key="6">
    <source>
        <dbReference type="ARBA" id="ARBA00022741"/>
    </source>
</evidence>
<evidence type="ECO:0000256" key="5">
    <source>
        <dbReference type="ARBA" id="ARBA00022516"/>
    </source>
</evidence>
<evidence type="ECO:0000256" key="14">
    <source>
        <dbReference type="ARBA" id="ARBA00048154"/>
    </source>
</evidence>
<evidence type="ECO:0000256" key="12">
    <source>
        <dbReference type="ARBA" id="ARBA00023221"/>
    </source>
</evidence>
<keyword evidence="5 15" id="KW-0444">Lipid biosynthesis</keyword>
<dbReference type="UniPathway" id="UPA00063"/>
<reference evidence="18 19" key="1">
    <citation type="submission" date="2015-01" db="EMBL/GenBank/DDBJ databases">
        <title>Evolution of Trichinella species and genotypes.</title>
        <authorList>
            <person name="Korhonen P.K."/>
            <person name="Edoardo P."/>
            <person name="Giuseppe L.R."/>
            <person name="Gasser R.B."/>
        </authorList>
    </citation>
    <scope>NUCLEOTIDE SEQUENCE [LARGE SCALE GENOMIC DNA]</scope>
    <source>
        <strain evidence="18">ISS141</strain>
    </source>
</reference>
<evidence type="ECO:0000313" key="19">
    <source>
        <dbReference type="Proteomes" id="UP000054815"/>
    </source>
</evidence>
<protein>
    <recommendedName>
        <fullName evidence="4 15">Diphosphomevalonate decarboxylase</fullName>
        <ecNumber evidence="3 15">4.1.1.33</ecNumber>
    </recommendedName>
</protein>
<dbReference type="Gene3D" id="3.30.230.10">
    <property type="match status" value="1"/>
</dbReference>
<proteinExistence type="inferred from homology"/>
<comment type="similarity">
    <text evidence="2 15">Belongs to the diphosphomevalonate decarboxylase family.</text>
</comment>
<keyword evidence="6 15" id="KW-0547">Nucleotide-binding</keyword>
<dbReference type="EMBL" id="JYDU01000181">
    <property type="protein sequence ID" value="KRX89926.1"/>
    <property type="molecule type" value="Genomic_DNA"/>
</dbReference>
<name>A0A0V0XPJ7_TRIPS</name>
<dbReference type="GO" id="GO:0004163">
    <property type="term" value="F:diphosphomevalonate decarboxylase activity"/>
    <property type="evidence" value="ECO:0007669"/>
    <property type="project" value="UniProtKB-UniRule"/>
</dbReference>
<feature type="non-terminal residue" evidence="18">
    <location>
        <position position="1"/>
    </location>
</feature>
<evidence type="ECO:0000256" key="2">
    <source>
        <dbReference type="ARBA" id="ARBA00008831"/>
    </source>
</evidence>
<feature type="domain" description="Mvd1 C-terminal" evidence="16">
    <location>
        <begin position="207"/>
        <end position="390"/>
    </location>
</feature>
<keyword evidence="9 15" id="KW-0756">Sterol biosynthesis</keyword>
<dbReference type="Gene3D" id="3.30.70.890">
    <property type="entry name" value="GHMP kinase, C-terminal domain"/>
    <property type="match status" value="1"/>
</dbReference>
<gene>
    <name evidence="18" type="primary">Mvd</name>
    <name evidence="18" type="ORF">T4E_10494</name>
</gene>
<comment type="function">
    <text evidence="1 15">Catalyzes the ATP dependent decarboxylation of (R)-5-diphosphomevalonate to form isopentenyl diphosphate (IPP). Functions in the mevalonate (MVA) pathway leading to isopentenyl diphosphate (IPP), a key precursor for the biosynthesis of isoprenoids and sterol synthesis.</text>
</comment>
<comment type="catalytic activity">
    <reaction evidence="14 15">
        <text>(R)-5-diphosphomevalonate + ATP = isopentenyl diphosphate + ADP + phosphate + CO2</text>
        <dbReference type="Rhea" id="RHEA:23732"/>
        <dbReference type="ChEBI" id="CHEBI:16526"/>
        <dbReference type="ChEBI" id="CHEBI:30616"/>
        <dbReference type="ChEBI" id="CHEBI:43474"/>
        <dbReference type="ChEBI" id="CHEBI:57557"/>
        <dbReference type="ChEBI" id="CHEBI:128769"/>
        <dbReference type="ChEBI" id="CHEBI:456216"/>
        <dbReference type="EC" id="4.1.1.33"/>
    </reaction>
</comment>
<evidence type="ECO:0000259" key="16">
    <source>
        <dbReference type="Pfam" id="PF18376"/>
    </source>
</evidence>